<protein>
    <submittedName>
        <fullName evidence="4">Predicted signal transduction protein with a C-terminal ATPase domain</fullName>
    </submittedName>
</protein>
<evidence type="ECO:0000313" key="5">
    <source>
        <dbReference type="Proteomes" id="UP000095706"/>
    </source>
</evidence>
<dbReference type="EMBL" id="CYYV01000007">
    <property type="protein sequence ID" value="CUO31597.1"/>
    <property type="molecule type" value="Genomic_DNA"/>
</dbReference>
<gene>
    <name evidence="4" type="ORF">ERS852406_01715</name>
</gene>
<dbReference type="Gene3D" id="3.30.565.10">
    <property type="entry name" value="Histidine kinase-like ATPase, C-terminal domain"/>
    <property type="match status" value="1"/>
</dbReference>
<evidence type="ECO:0000313" key="4">
    <source>
        <dbReference type="EMBL" id="CUO31597.1"/>
    </source>
</evidence>
<dbReference type="SUPFAM" id="SSF55874">
    <property type="entry name" value="ATPase domain of HSP90 chaperone/DNA topoisomerase II/histidine kinase"/>
    <property type="match status" value="1"/>
</dbReference>
<dbReference type="AlphaFoldDB" id="A0A174E294"/>
<dbReference type="InterPro" id="IPR036890">
    <property type="entry name" value="HATPase_C_sf"/>
</dbReference>
<dbReference type="PANTHER" id="PTHR40448:SF1">
    <property type="entry name" value="TWO-COMPONENT SENSOR HISTIDINE KINASE"/>
    <property type="match status" value="1"/>
</dbReference>
<feature type="transmembrane region" description="Helical" evidence="2">
    <location>
        <begin position="51"/>
        <end position="74"/>
    </location>
</feature>
<dbReference type="PANTHER" id="PTHR40448">
    <property type="entry name" value="TWO-COMPONENT SENSOR HISTIDINE KINASE"/>
    <property type="match status" value="1"/>
</dbReference>
<keyword evidence="2" id="KW-1133">Transmembrane helix</keyword>
<feature type="coiled-coil region" evidence="1">
    <location>
        <begin position="155"/>
        <end position="185"/>
    </location>
</feature>
<dbReference type="Proteomes" id="UP000095706">
    <property type="component" value="Unassembled WGS sequence"/>
</dbReference>
<sequence>MLIYHKTLKISVWKSVSIFLAVFAVFACVNSLSRAVNALITADLHITENELWFRTGAGIFYNLICLLFVLASWYPARHCVQTMIADENFAQTWYVFWIIPVIFIGVNLFMIPKYRSTLYTGRILQCYIVFSLVLLILLLLFYVMFLMMGGNLNRNARLQQENHFLSLQQERYENLCMAIEEARQARHDIRHHFVQLSSLAEQGDMEKIKKYLSAATGKISDYNLHFCENQAVDSVFGHYSTLAERENIPFHAMVSLPADLSIDEINLCLVFSNLLENAIQASVKTDQARRKINVEVYPHHNHLLLIHVENTFDGKIRQENNIFQSSKRSGNGIGIESVRHITDKNGGICDFTYKDGIFSAKIMLRI</sequence>
<feature type="domain" description="Sensor histidine kinase NatK-like C-terminal" evidence="3">
    <location>
        <begin position="265"/>
        <end position="364"/>
    </location>
</feature>
<accession>A0A174E294</accession>
<keyword evidence="2" id="KW-0472">Membrane</keyword>
<evidence type="ECO:0000256" key="2">
    <source>
        <dbReference type="SAM" id="Phobius"/>
    </source>
</evidence>
<name>A0A174E294_9FIRM</name>
<dbReference type="InterPro" id="IPR032834">
    <property type="entry name" value="NatK-like_C"/>
</dbReference>
<proteinExistence type="predicted"/>
<feature type="transmembrane region" description="Helical" evidence="2">
    <location>
        <begin position="94"/>
        <end position="111"/>
    </location>
</feature>
<feature type="transmembrane region" description="Helical" evidence="2">
    <location>
        <begin position="123"/>
        <end position="148"/>
    </location>
</feature>
<keyword evidence="2" id="KW-0812">Transmembrane</keyword>
<evidence type="ECO:0000259" key="3">
    <source>
        <dbReference type="Pfam" id="PF14501"/>
    </source>
</evidence>
<keyword evidence="1" id="KW-0175">Coiled coil</keyword>
<reference evidence="4 5" key="1">
    <citation type="submission" date="2015-09" db="EMBL/GenBank/DDBJ databases">
        <authorList>
            <consortium name="Pathogen Informatics"/>
        </authorList>
    </citation>
    <scope>NUCLEOTIDE SEQUENCE [LARGE SCALE GENOMIC DNA]</scope>
    <source>
        <strain evidence="4 5">2789STDY5608849</strain>
    </source>
</reference>
<evidence type="ECO:0000256" key="1">
    <source>
        <dbReference type="SAM" id="Coils"/>
    </source>
</evidence>
<dbReference type="Pfam" id="PF14501">
    <property type="entry name" value="HATPase_c_5"/>
    <property type="match status" value="1"/>
</dbReference>
<dbReference type="CDD" id="cd16935">
    <property type="entry name" value="HATPase_AgrC-ComD-like"/>
    <property type="match status" value="1"/>
</dbReference>
<feature type="transmembrane region" description="Helical" evidence="2">
    <location>
        <begin position="12"/>
        <end position="30"/>
    </location>
</feature>
<dbReference type="GO" id="GO:0042802">
    <property type="term" value="F:identical protein binding"/>
    <property type="evidence" value="ECO:0007669"/>
    <property type="project" value="TreeGrafter"/>
</dbReference>
<organism evidence="4 5">
    <name type="scientific">Fusicatenibacter saccharivorans</name>
    <dbReference type="NCBI Taxonomy" id="1150298"/>
    <lineage>
        <taxon>Bacteria</taxon>
        <taxon>Bacillati</taxon>
        <taxon>Bacillota</taxon>
        <taxon>Clostridia</taxon>
        <taxon>Lachnospirales</taxon>
        <taxon>Lachnospiraceae</taxon>
        <taxon>Fusicatenibacter</taxon>
    </lineage>
</organism>
<dbReference type="RefSeq" id="WP_242856699.1">
    <property type="nucleotide sequence ID" value="NZ_CYYV01000007.1"/>
</dbReference>
<dbReference type="PROSITE" id="PS51257">
    <property type="entry name" value="PROKAR_LIPOPROTEIN"/>
    <property type="match status" value="1"/>
</dbReference>